<evidence type="ECO:0000256" key="1">
    <source>
        <dbReference type="ARBA" id="ARBA00005953"/>
    </source>
</evidence>
<dbReference type="PROSITE" id="PS01328">
    <property type="entry name" value="4HBCOA_THIOESTERASE"/>
    <property type="match status" value="1"/>
</dbReference>
<dbReference type="PANTHER" id="PTHR31793:SF27">
    <property type="entry name" value="NOVEL THIOESTERASE SUPERFAMILY DOMAIN AND SAPOSIN A-TYPE DOMAIN CONTAINING PROTEIN (0610012H03RIK)"/>
    <property type="match status" value="1"/>
</dbReference>
<dbReference type="InterPro" id="IPR006684">
    <property type="entry name" value="YbgC/YbaW"/>
</dbReference>
<dbReference type="InterPro" id="IPR008272">
    <property type="entry name" value="HB-CoA_thioesterase_AS"/>
</dbReference>
<reference evidence="3 4" key="1">
    <citation type="submission" date="2023-10" db="EMBL/GenBank/DDBJ databases">
        <title>Paenibacillus strain PFR10 Genome sequencing and assembly.</title>
        <authorList>
            <person name="Kim I."/>
        </authorList>
    </citation>
    <scope>NUCLEOTIDE SEQUENCE [LARGE SCALE GENOMIC DNA]</scope>
    <source>
        <strain evidence="3 4">PFR10</strain>
    </source>
</reference>
<evidence type="ECO:0000313" key="3">
    <source>
        <dbReference type="EMBL" id="MDU0205216.1"/>
    </source>
</evidence>
<dbReference type="RefSeq" id="WP_315955152.1">
    <property type="nucleotide sequence ID" value="NZ_JAWCUD010000013.1"/>
</dbReference>
<dbReference type="PIRSF" id="PIRSF003230">
    <property type="entry name" value="YbgC"/>
    <property type="match status" value="1"/>
</dbReference>
<dbReference type="SUPFAM" id="SSF54637">
    <property type="entry name" value="Thioesterase/thiol ester dehydrase-isomerase"/>
    <property type="match status" value="1"/>
</dbReference>
<dbReference type="EMBL" id="JAWCUD010000013">
    <property type="protein sequence ID" value="MDU0205216.1"/>
    <property type="molecule type" value="Genomic_DNA"/>
</dbReference>
<dbReference type="Proteomes" id="UP001260980">
    <property type="component" value="Unassembled WGS sequence"/>
</dbReference>
<keyword evidence="2 3" id="KW-0378">Hydrolase</keyword>
<accession>A0ABU3RMA2</accession>
<dbReference type="PANTHER" id="PTHR31793">
    <property type="entry name" value="4-HYDROXYBENZOYL-COA THIOESTERASE FAMILY MEMBER"/>
    <property type="match status" value="1"/>
</dbReference>
<sequence length="150" mass="17810">MNEEHWYQHQLRVRYAETDQMGVVYHANYLNWFEIGRTELIRELGYPYSRIEEQGLLLPVVEADLKFKKPARYDDLVSVNTRVLEMTSVRLHFAYEIRKVNEDTAKGVEENSGELLVTGTTRHVWVNPSWRPVRIEKEAPELWQLLSKYS</sequence>
<evidence type="ECO:0000313" key="4">
    <source>
        <dbReference type="Proteomes" id="UP001260980"/>
    </source>
</evidence>
<dbReference type="NCBIfam" id="TIGR00051">
    <property type="entry name" value="YbgC/FadM family acyl-CoA thioesterase"/>
    <property type="match status" value="1"/>
</dbReference>
<dbReference type="Gene3D" id="3.10.129.10">
    <property type="entry name" value="Hotdog Thioesterase"/>
    <property type="match status" value="1"/>
</dbReference>
<keyword evidence="4" id="KW-1185">Reference proteome</keyword>
<proteinExistence type="inferred from homology"/>
<name>A0ABU3RMA2_9BACL</name>
<dbReference type="InterPro" id="IPR029069">
    <property type="entry name" value="HotDog_dom_sf"/>
</dbReference>
<dbReference type="GO" id="GO:0016787">
    <property type="term" value="F:hydrolase activity"/>
    <property type="evidence" value="ECO:0007669"/>
    <property type="project" value="UniProtKB-KW"/>
</dbReference>
<dbReference type="Pfam" id="PF13279">
    <property type="entry name" value="4HBT_2"/>
    <property type="match status" value="1"/>
</dbReference>
<dbReference type="InterPro" id="IPR050563">
    <property type="entry name" value="4-hydroxybenzoyl-CoA_TE"/>
</dbReference>
<dbReference type="CDD" id="cd00586">
    <property type="entry name" value="4HBT"/>
    <property type="match status" value="1"/>
</dbReference>
<protein>
    <submittedName>
        <fullName evidence="3">Thioesterase family protein</fullName>
        <ecNumber evidence="3">3.1.2.-</ecNumber>
    </submittedName>
</protein>
<organism evidence="3 4">
    <name type="scientific">Paenibacillus violae</name>
    <dbReference type="NCBI Taxonomy" id="3077234"/>
    <lineage>
        <taxon>Bacteria</taxon>
        <taxon>Bacillati</taxon>
        <taxon>Bacillota</taxon>
        <taxon>Bacilli</taxon>
        <taxon>Bacillales</taxon>
        <taxon>Paenibacillaceae</taxon>
        <taxon>Paenibacillus</taxon>
    </lineage>
</organism>
<gene>
    <name evidence="3" type="ORF">RQP52_29495</name>
</gene>
<evidence type="ECO:0000256" key="2">
    <source>
        <dbReference type="ARBA" id="ARBA00022801"/>
    </source>
</evidence>
<comment type="similarity">
    <text evidence="1">Belongs to the 4-hydroxybenzoyl-CoA thioesterase family.</text>
</comment>
<dbReference type="EC" id="3.1.2.-" evidence="3"/>
<comment type="caution">
    <text evidence="3">The sequence shown here is derived from an EMBL/GenBank/DDBJ whole genome shotgun (WGS) entry which is preliminary data.</text>
</comment>